<dbReference type="Proteomes" id="UP000715965">
    <property type="component" value="Unassembled WGS sequence"/>
</dbReference>
<dbReference type="InterPro" id="IPR003140">
    <property type="entry name" value="PLipase/COase/thioEstase"/>
</dbReference>
<dbReference type="SUPFAM" id="SSF53474">
    <property type="entry name" value="alpha/beta-Hydrolases"/>
    <property type="match status" value="1"/>
</dbReference>
<dbReference type="PANTHER" id="PTHR10655">
    <property type="entry name" value="LYSOPHOSPHOLIPASE-RELATED"/>
    <property type="match status" value="1"/>
</dbReference>
<sequence>MNDASLVLARPAQAARLVLLFHGVGASAADLAPLGTVLSQQLPEAVVVSVDAPNASTLGRGREWFSVVDITEASRPARIAQALPAFRDTVAHWQRDSGIAAARTTLVGFSQGAIMALAATQHEDACPAGQVVAVAGRYAALPDRRPAARVHLVHGEQDAVVPARHAREAFAALQALGADVSLDLLPGLGHGIDGRAARLVASRVGEG</sequence>
<evidence type="ECO:0000313" key="4">
    <source>
        <dbReference type="EMBL" id="MBE7941226.1"/>
    </source>
</evidence>
<keyword evidence="5" id="KW-1185">Reference proteome</keyword>
<gene>
    <name evidence="4" type="primary">ypfH</name>
    <name evidence="4" type="ORF">IM725_11655</name>
</gene>
<reference evidence="4 5" key="1">
    <citation type="submission" date="2020-10" db="EMBL/GenBank/DDBJ databases">
        <title>Draft genome of Ramlibacter aquaticus LMG 30558.</title>
        <authorList>
            <person name="Props R."/>
        </authorList>
    </citation>
    <scope>NUCLEOTIDE SEQUENCE [LARGE SCALE GENOMIC DNA]</scope>
    <source>
        <strain evidence="4 5">LMG 30558</strain>
    </source>
</reference>
<proteinExistence type="inferred from homology"/>
<keyword evidence="2" id="KW-0378">Hydrolase</keyword>
<feature type="domain" description="Phospholipase/carboxylesterase/thioesterase" evidence="3">
    <location>
        <begin position="7"/>
        <end position="196"/>
    </location>
</feature>
<dbReference type="InterPro" id="IPR029058">
    <property type="entry name" value="AB_hydrolase_fold"/>
</dbReference>
<dbReference type="EMBL" id="JADDOJ010000043">
    <property type="protein sequence ID" value="MBE7941226.1"/>
    <property type="molecule type" value="Genomic_DNA"/>
</dbReference>
<dbReference type="Pfam" id="PF02230">
    <property type="entry name" value="Abhydrolase_2"/>
    <property type="match status" value="1"/>
</dbReference>
<evidence type="ECO:0000256" key="2">
    <source>
        <dbReference type="ARBA" id="ARBA00022801"/>
    </source>
</evidence>
<evidence type="ECO:0000256" key="1">
    <source>
        <dbReference type="ARBA" id="ARBA00006499"/>
    </source>
</evidence>
<organism evidence="4 5">
    <name type="scientific">Ramlibacter aquaticus</name>
    <dbReference type="NCBI Taxonomy" id="2780094"/>
    <lineage>
        <taxon>Bacteria</taxon>
        <taxon>Pseudomonadati</taxon>
        <taxon>Pseudomonadota</taxon>
        <taxon>Betaproteobacteria</taxon>
        <taxon>Burkholderiales</taxon>
        <taxon>Comamonadaceae</taxon>
        <taxon>Ramlibacter</taxon>
    </lineage>
</organism>
<comment type="similarity">
    <text evidence="1">Belongs to the AB hydrolase superfamily. AB hydrolase 2 family.</text>
</comment>
<dbReference type="RefSeq" id="WP_193780766.1">
    <property type="nucleotide sequence ID" value="NZ_JADDOJ010000043.1"/>
</dbReference>
<evidence type="ECO:0000259" key="3">
    <source>
        <dbReference type="Pfam" id="PF02230"/>
    </source>
</evidence>
<comment type="caution">
    <text evidence="4">The sequence shown here is derived from an EMBL/GenBank/DDBJ whole genome shotgun (WGS) entry which is preliminary data.</text>
</comment>
<dbReference type="NCBIfam" id="NF008525">
    <property type="entry name" value="PRK11460.1"/>
    <property type="match status" value="1"/>
</dbReference>
<dbReference type="Gene3D" id="3.40.50.1820">
    <property type="entry name" value="alpha/beta hydrolase"/>
    <property type="match status" value="1"/>
</dbReference>
<dbReference type="PANTHER" id="PTHR10655:SF17">
    <property type="entry name" value="LYSOPHOSPHOLIPASE-LIKE PROTEIN 1"/>
    <property type="match status" value="1"/>
</dbReference>
<evidence type="ECO:0000313" key="5">
    <source>
        <dbReference type="Proteomes" id="UP000715965"/>
    </source>
</evidence>
<name>A0ABR9SFV5_9BURK</name>
<dbReference type="InterPro" id="IPR050565">
    <property type="entry name" value="LYPA1-2/EST-like"/>
</dbReference>
<protein>
    <submittedName>
        <fullName evidence="4">Esterase</fullName>
    </submittedName>
</protein>
<accession>A0ABR9SFV5</accession>